<feature type="domain" description="MaoC-like" evidence="2">
    <location>
        <begin position="182"/>
        <end position="265"/>
    </location>
</feature>
<organism evidence="3 4">
    <name type="scientific">Saxibacter everestensis</name>
    <dbReference type="NCBI Taxonomy" id="2909229"/>
    <lineage>
        <taxon>Bacteria</taxon>
        <taxon>Bacillati</taxon>
        <taxon>Actinomycetota</taxon>
        <taxon>Actinomycetes</taxon>
        <taxon>Micrococcales</taxon>
        <taxon>Brevibacteriaceae</taxon>
        <taxon>Saxibacter</taxon>
    </lineage>
</organism>
<gene>
    <name evidence="3" type="ORF">LWF01_07985</name>
</gene>
<proteinExistence type="inferred from homology"/>
<dbReference type="InterPro" id="IPR003965">
    <property type="entry name" value="Fatty_acid_synthase"/>
</dbReference>
<dbReference type="PRINTS" id="PR01483">
    <property type="entry name" value="FASYNTHASE"/>
</dbReference>
<reference evidence="3 4" key="1">
    <citation type="submission" date="2023-05" db="EMBL/GenBank/DDBJ databases">
        <title>Lithophilousrod everest ZFBP1038 complete genpme.</title>
        <authorList>
            <person name="Tian M."/>
        </authorList>
    </citation>
    <scope>NUCLEOTIDE SEQUENCE [LARGE SCALE GENOMIC DNA]</scope>
    <source>
        <strain evidence="3 4">ZFBP1038</strain>
    </source>
</reference>
<dbReference type="Proteomes" id="UP001209083">
    <property type="component" value="Chromosome"/>
</dbReference>
<dbReference type="Pfam" id="PF01575">
    <property type="entry name" value="MaoC_dehydratas"/>
    <property type="match status" value="1"/>
</dbReference>
<dbReference type="SUPFAM" id="SSF54637">
    <property type="entry name" value="Thioesterase/thiol ester dehydrase-isomerase"/>
    <property type="match status" value="2"/>
</dbReference>
<comment type="similarity">
    <text evidence="1">Belongs to the enoyl-CoA hydratase/isomerase family.</text>
</comment>
<dbReference type="RefSeq" id="WP_349640508.1">
    <property type="nucleotide sequence ID" value="NZ_CP090958.1"/>
</dbReference>
<dbReference type="InterPro" id="IPR029069">
    <property type="entry name" value="HotDog_dom_sf"/>
</dbReference>
<accession>A0ABY8QZU4</accession>
<evidence type="ECO:0000259" key="2">
    <source>
        <dbReference type="Pfam" id="PF01575"/>
    </source>
</evidence>
<evidence type="ECO:0000256" key="1">
    <source>
        <dbReference type="ARBA" id="ARBA00005254"/>
    </source>
</evidence>
<name>A0ABY8QZU4_9MICO</name>
<dbReference type="EMBL" id="CP090958">
    <property type="protein sequence ID" value="WGW13685.1"/>
    <property type="molecule type" value="Genomic_DNA"/>
</dbReference>
<evidence type="ECO:0000313" key="4">
    <source>
        <dbReference type="Proteomes" id="UP001209083"/>
    </source>
</evidence>
<sequence>MSSEAALQEMPKLPALYARGVRLAAGRKLRSSAPALTLPEAVHTVHGVRADSARLTAYQRLLRVPVNDSMPAGFLHAEAFPLAMSVLTRADFPLPVLGMVHISNSIEVRRTISATEVLDFRAWVSDLRPHHRGTTVDVHAEVRSAGETVWSGVSNYLAKGIRLPDPAAPKRPEERFRPPQPTAVWRLGADAGRSYASVSGDYNPIHLNPLAAKALGFPRAIAHGMYLAARAEASLGTAKPEAYTWDVSFQAPVLLPSMVSFRADVDAQGGASYVGWDSRSGRRHFHGAITPLPAVSD</sequence>
<dbReference type="PANTHER" id="PTHR43841:SF1">
    <property type="entry name" value="3-HYDROXYACYL-THIOESTER DEHYDRATASE X"/>
    <property type="match status" value="1"/>
</dbReference>
<protein>
    <submittedName>
        <fullName evidence="3">MaoC/PaaZ C-terminal domain-containing protein</fullName>
    </submittedName>
</protein>
<evidence type="ECO:0000313" key="3">
    <source>
        <dbReference type="EMBL" id="WGW13685.1"/>
    </source>
</evidence>
<dbReference type="InterPro" id="IPR002539">
    <property type="entry name" value="MaoC-like_dom"/>
</dbReference>
<dbReference type="PANTHER" id="PTHR43841">
    <property type="entry name" value="3-HYDROXYACYL-THIOESTER DEHYDRATASE HTDX-RELATED"/>
    <property type="match status" value="1"/>
</dbReference>
<keyword evidence="4" id="KW-1185">Reference proteome</keyword>
<dbReference type="Gene3D" id="3.10.129.10">
    <property type="entry name" value="Hotdog Thioesterase"/>
    <property type="match status" value="1"/>
</dbReference>